<proteinExistence type="predicted"/>
<evidence type="ECO:0000313" key="2">
    <source>
        <dbReference type="Proteomes" id="UP000285710"/>
    </source>
</evidence>
<organism evidence="1 2">
    <name type="scientific">Paenirhodobacter populi</name>
    <dbReference type="NCBI Taxonomy" id="2306993"/>
    <lineage>
        <taxon>Bacteria</taxon>
        <taxon>Pseudomonadati</taxon>
        <taxon>Pseudomonadota</taxon>
        <taxon>Alphaproteobacteria</taxon>
        <taxon>Rhodobacterales</taxon>
        <taxon>Rhodobacter group</taxon>
        <taxon>Paenirhodobacter</taxon>
    </lineage>
</organism>
<name>A0A443IM43_9RHOB</name>
<accession>A0A443IM43</accession>
<dbReference type="RefSeq" id="WP_128270822.1">
    <property type="nucleotide sequence ID" value="NZ_SAUW01000030.1"/>
</dbReference>
<gene>
    <name evidence="1" type="ORF">D2T33_18940</name>
</gene>
<dbReference type="AlphaFoldDB" id="A0A443IM43"/>
<dbReference type="InterPro" id="IPR028978">
    <property type="entry name" value="Chorismate_lyase_/UTRA_dom_sf"/>
</dbReference>
<comment type="caution">
    <text evidence="1">The sequence shown here is derived from an EMBL/GenBank/DDBJ whole genome shotgun (WGS) entry which is preliminary data.</text>
</comment>
<dbReference type="SUPFAM" id="SSF64288">
    <property type="entry name" value="Chorismate lyase-like"/>
    <property type="match status" value="1"/>
</dbReference>
<dbReference type="EMBL" id="SAUW01000030">
    <property type="protein sequence ID" value="RWR06148.1"/>
    <property type="molecule type" value="Genomic_DNA"/>
</dbReference>
<reference evidence="1 2" key="1">
    <citation type="submission" date="2019-01" db="EMBL/GenBank/DDBJ databases">
        <title>Sinorhodobacter populi sp. nov. isolated from the symptomatic bark tissue of Populus euramericana canker.</title>
        <authorList>
            <person name="Xu G."/>
        </authorList>
    </citation>
    <scope>NUCLEOTIDE SEQUENCE [LARGE SCALE GENOMIC DNA]</scope>
    <source>
        <strain evidence="1 2">2D-5</strain>
    </source>
</reference>
<keyword evidence="2" id="KW-1185">Reference proteome</keyword>
<reference evidence="1 2" key="2">
    <citation type="submission" date="2019-01" db="EMBL/GenBank/DDBJ databases">
        <authorList>
            <person name="Li Y."/>
        </authorList>
    </citation>
    <scope>NUCLEOTIDE SEQUENCE [LARGE SCALE GENOMIC DNA]</scope>
    <source>
        <strain evidence="1 2">2D-5</strain>
    </source>
</reference>
<sequence length="158" mass="17266">MPHDAEAFLDRLDRHATASAALSEWCATRFPDCAGPLAAAVIEDRELAPAEPAPLPRDPGAPMRYRRVRLDWGGTMVSQAENWYLPQRLPAGIAARLLDSTIPFGVLLAPFAPLRRAICTEILDRSDVALEVQAVMALPGRGDVALVRELYSRALLPE</sequence>
<dbReference type="Proteomes" id="UP000285710">
    <property type="component" value="Unassembled WGS sequence"/>
</dbReference>
<evidence type="ECO:0000313" key="1">
    <source>
        <dbReference type="EMBL" id="RWR06148.1"/>
    </source>
</evidence>
<dbReference type="Gene3D" id="3.40.1410.10">
    <property type="entry name" value="Chorismate lyase-like"/>
    <property type="match status" value="1"/>
</dbReference>
<protein>
    <submittedName>
        <fullName evidence="1">Uncharacterized protein</fullName>
    </submittedName>
</protein>